<dbReference type="Gene3D" id="1.10.238.10">
    <property type="entry name" value="EF-hand"/>
    <property type="match status" value="1"/>
</dbReference>
<evidence type="ECO:0000313" key="5">
    <source>
        <dbReference type="EMBL" id="CAF1625667.1"/>
    </source>
</evidence>
<evidence type="ECO:0000313" key="8">
    <source>
        <dbReference type="EMBL" id="CAF2123731.1"/>
    </source>
</evidence>
<evidence type="ECO:0000313" key="9">
    <source>
        <dbReference type="Proteomes" id="UP000663856"/>
    </source>
</evidence>
<protein>
    <recommendedName>
        <fullName evidence="3">EF-hand domain-containing protein</fullName>
    </recommendedName>
</protein>
<evidence type="ECO:0000313" key="4">
    <source>
        <dbReference type="EMBL" id="CAF1308788.1"/>
    </source>
</evidence>
<dbReference type="Proteomes" id="UP000663887">
    <property type="component" value="Unassembled WGS sequence"/>
</dbReference>
<dbReference type="PANTHER" id="PTHR23055:SF167">
    <property type="entry name" value="EF-HAND DOMAIN-CONTAINING PROTEIN"/>
    <property type="match status" value="1"/>
</dbReference>
<dbReference type="Pfam" id="PF13499">
    <property type="entry name" value="EF-hand_7"/>
    <property type="match status" value="1"/>
</dbReference>
<evidence type="ECO:0000256" key="1">
    <source>
        <dbReference type="ARBA" id="ARBA00022723"/>
    </source>
</evidence>
<evidence type="ECO:0000313" key="7">
    <source>
        <dbReference type="EMBL" id="CAF2095767.1"/>
    </source>
</evidence>
<organism evidence="6 9">
    <name type="scientific">Rotaria magnacalcarata</name>
    <dbReference type="NCBI Taxonomy" id="392030"/>
    <lineage>
        <taxon>Eukaryota</taxon>
        <taxon>Metazoa</taxon>
        <taxon>Spiralia</taxon>
        <taxon>Gnathifera</taxon>
        <taxon>Rotifera</taxon>
        <taxon>Eurotatoria</taxon>
        <taxon>Bdelloidea</taxon>
        <taxon>Philodinida</taxon>
        <taxon>Philodinidae</taxon>
        <taxon>Rotaria</taxon>
    </lineage>
</organism>
<dbReference type="OrthoDB" id="191686at2759"/>
<dbReference type="EMBL" id="CAJNRE010010756">
    <property type="protein sequence ID" value="CAF2095767.1"/>
    <property type="molecule type" value="Genomic_DNA"/>
</dbReference>
<gene>
    <name evidence="5" type="ORF">CJN711_LOCUS38624</name>
    <name evidence="4" type="ORF">KQP761_LOCUS5146</name>
    <name evidence="7" type="ORF">MBJ925_LOCUS21377</name>
    <name evidence="6" type="ORF">WKI299_LOCUS15992</name>
    <name evidence="8" type="ORF">XDN619_LOCUS23281</name>
</gene>
<dbReference type="SUPFAM" id="SSF47473">
    <property type="entry name" value="EF-hand"/>
    <property type="match status" value="1"/>
</dbReference>
<dbReference type="PRINTS" id="PR00450">
    <property type="entry name" value="RECOVERIN"/>
</dbReference>
<evidence type="ECO:0000256" key="2">
    <source>
        <dbReference type="ARBA" id="ARBA00022737"/>
    </source>
</evidence>
<dbReference type="GO" id="GO:0005509">
    <property type="term" value="F:calcium ion binding"/>
    <property type="evidence" value="ECO:0007669"/>
    <property type="project" value="InterPro"/>
</dbReference>
<comment type="caution">
    <text evidence="6">The sequence shown here is derived from an EMBL/GenBank/DDBJ whole genome shotgun (WGS) entry which is preliminary data.</text>
</comment>
<dbReference type="Proteomes" id="UP000663824">
    <property type="component" value="Unassembled WGS sequence"/>
</dbReference>
<keyword evidence="1" id="KW-0479">Metal-binding</keyword>
<dbReference type="AlphaFoldDB" id="A0A816S2G3"/>
<dbReference type="Proteomes" id="UP000663856">
    <property type="component" value="Unassembled WGS sequence"/>
</dbReference>
<evidence type="ECO:0000313" key="6">
    <source>
        <dbReference type="EMBL" id="CAF2080149.1"/>
    </source>
</evidence>
<keyword evidence="2" id="KW-0677">Repeat</keyword>
<dbReference type="InterPro" id="IPR002048">
    <property type="entry name" value="EF_hand_dom"/>
</dbReference>
<name>A0A816S2G3_9BILA</name>
<dbReference type="Proteomes" id="UP000663855">
    <property type="component" value="Unassembled WGS sequence"/>
</dbReference>
<dbReference type="EMBL" id="CAJNRF010006296">
    <property type="protein sequence ID" value="CAF2080149.1"/>
    <property type="molecule type" value="Genomic_DNA"/>
</dbReference>
<accession>A0A816S2G3</accession>
<proteinExistence type="predicted"/>
<dbReference type="Proteomes" id="UP000663834">
    <property type="component" value="Unassembled WGS sequence"/>
</dbReference>
<dbReference type="EMBL" id="CAJNOW010001167">
    <property type="protein sequence ID" value="CAF1308788.1"/>
    <property type="molecule type" value="Genomic_DNA"/>
</dbReference>
<dbReference type="PROSITE" id="PS50222">
    <property type="entry name" value="EF_HAND_2"/>
    <property type="match status" value="1"/>
</dbReference>
<dbReference type="InterPro" id="IPR028846">
    <property type="entry name" value="Recoverin"/>
</dbReference>
<dbReference type="InterPro" id="IPR011992">
    <property type="entry name" value="EF-hand-dom_pair"/>
</dbReference>
<sequence>MKKNRQYDILSKIESHKKRLNYQTPKLKTKQSKFINYTIMQRLQHFKNDNELTSTFPVKIRKVPKSLEDIVRITKFNKSEIRLLYKGFKQECPSGAVTERDFQTIYSHFFPHGNCRDYTNYLFRVLDRRKRMYFTFEDYIQALSILVRGDIKEKLQWVFRFYDISDNGKLTKQTIETILRSIYDLLGPNSCIHQPLTDATIEKHSACIFEKLDFHNAGSINFDDFENYCLQDAQLLNSISLLSNTAI</sequence>
<dbReference type="EMBL" id="CAJNOV010018919">
    <property type="protein sequence ID" value="CAF1625667.1"/>
    <property type="molecule type" value="Genomic_DNA"/>
</dbReference>
<dbReference type="PANTHER" id="PTHR23055">
    <property type="entry name" value="CALCIUM BINDING PROTEINS"/>
    <property type="match status" value="1"/>
</dbReference>
<evidence type="ECO:0000259" key="3">
    <source>
        <dbReference type="PROSITE" id="PS50222"/>
    </source>
</evidence>
<feature type="domain" description="EF-hand" evidence="3">
    <location>
        <begin position="150"/>
        <end position="185"/>
    </location>
</feature>
<dbReference type="EMBL" id="CAJNRG010010569">
    <property type="protein sequence ID" value="CAF2123731.1"/>
    <property type="molecule type" value="Genomic_DNA"/>
</dbReference>
<reference evidence="6" key="1">
    <citation type="submission" date="2021-02" db="EMBL/GenBank/DDBJ databases">
        <authorList>
            <person name="Nowell W R."/>
        </authorList>
    </citation>
    <scope>NUCLEOTIDE SEQUENCE</scope>
</reference>